<dbReference type="AlphaFoldDB" id="A0A9D4Q034"/>
<reference evidence="3" key="1">
    <citation type="journal article" date="2020" name="Cell">
        <title>Large-Scale Comparative Analyses of Tick Genomes Elucidate Their Genetic Diversity and Vector Capacities.</title>
        <authorList>
            <consortium name="Tick Genome and Microbiome Consortium (TIGMIC)"/>
            <person name="Jia N."/>
            <person name="Wang J."/>
            <person name="Shi W."/>
            <person name="Du L."/>
            <person name="Sun Y."/>
            <person name="Zhan W."/>
            <person name="Jiang J.F."/>
            <person name="Wang Q."/>
            <person name="Zhang B."/>
            <person name="Ji P."/>
            <person name="Bell-Sakyi L."/>
            <person name="Cui X.M."/>
            <person name="Yuan T.T."/>
            <person name="Jiang B.G."/>
            <person name="Yang W.F."/>
            <person name="Lam T.T."/>
            <person name="Chang Q.C."/>
            <person name="Ding S.J."/>
            <person name="Wang X.J."/>
            <person name="Zhu J.G."/>
            <person name="Ruan X.D."/>
            <person name="Zhao L."/>
            <person name="Wei J.T."/>
            <person name="Ye R.Z."/>
            <person name="Que T.C."/>
            <person name="Du C.H."/>
            <person name="Zhou Y.H."/>
            <person name="Cheng J.X."/>
            <person name="Dai P.F."/>
            <person name="Guo W.B."/>
            <person name="Han X.H."/>
            <person name="Huang E.J."/>
            <person name="Li L.F."/>
            <person name="Wei W."/>
            <person name="Gao Y.C."/>
            <person name="Liu J.Z."/>
            <person name="Shao H.Z."/>
            <person name="Wang X."/>
            <person name="Wang C.C."/>
            <person name="Yang T.C."/>
            <person name="Huo Q.B."/>
            <person name="Li W."/>
            <person name="Chen H.Y."/>
            <person name="Chen S.E."/>
            <person name="Zhou L.G."/>
            <person name="Ni X.B."/>
            <person name="Tian J.H."/>
            <person name="Sheng Y."/>
            <person name="Liu T."/>
            <person name="Pan Y.S."/>
            <person name="Xia L.Y."/>
            <person name="Li J."/>
            <person name="Zhao F."/>
            <person name="Cao W.C."/>
        </authorList>
    </citation>
    <scope>NUCLEOTIDE SEQUENCE</scope>
    <source>
        <strain evidence="3">Rsan-2018</strain>
    </source>
</reference>
<feature type="transmembrane region" description="Helical" evidence="2">
    <location>
        <begin position="146"/>
        <end position="167"/>
    </location>
</feature>
<accession>A0A9D4Q034</accession>
<keyword evidence="2" id="KW-0812">Transmembrane</keyword>
<gene>
    <name evidence="3" type="ORF">HPB52_013392</name>
</gene>
<sequence>MKRSSATRTASVHCRETWHEGDRQATVAQSEMIDQRKRRSARWNAPVPDNGGSLFRQVLKGPDERAGEERCGKEAGGVGGCSTRADAWLLSASRTTTVRVARGDESRNGPKPLRASESIGGKTPQKGLLTRAAGTRCDRHRYNSTWSIVMVFISNLVLMFNLFVMVVTRYLRYDIRNSIGQLLREAADEDTMSPLPSSFY</sequence>
<name>A0A9D4Q034_RHISA</name>
<proteinExistence type="predicted"/>
<protein>
    <submittedName>
        <fullName evidence="3">Uncharacterized protein</fullName>
    </submittedName>
</protein>
<feature type="compositionally biased region" description="Polar residues" evidence="1">
    <location>
        <begin position="1"/>
        <end position="10"/>
    </location>
</feature>
<feature type="region of interest" description="Disordered" evidence="1">
    <location>
        <begin position="103"/>
        <end position="127"/>
    </location>
</feature>
<comment type="caution">
    <text evidence="3">The sequence shown here is derived from an EMBL/GenBank/DDBJ whole genome shotgun (WGS) entry which is preliminary data.</text>
</comment>
<dbReference type="EMBL" id="JABSTV010001249">
    <property type="protein sequence ID" value="KAH7961929.1"/>
    <property type="molecule type" value="Genomic_DNA"/>
</dbReference>
<evidence type="ECO:0000256" key="2">
    <source>
        <dbReference type="SAM" id="Phobius"/>
    </source>
</evidence>
<evidence type="ECO:0000313" key="4">
    <source>
        <dbReference type="Proteomes" id="UP000821837"/>
    </source>
</evidence>
<feature type="compositionally biased region" description="Basic and acidic residues" evidence="1">
    <location>
        <begin position="13"/>
        <end position="23"/>
    </location>
</feature>
<dbReference type="Proteomes" id="UP000821837">
    <property type="component" value="Chromosome 3"/>
</dbReference>
<dbReference type="VEuPathDB" id="VectorBase:RSAN_029328"/>
<evidence type="ECO:0000313" key="3">
    <source>
        <dbReference type="EMBL" id="KAH7961929.1"/>
    </source>
</evidence>
<reference evidence="3" key="2">
    <citation type="submission" date="2021-09" db="EMBL/GenBank/DDBJ databases">
        <authorList>
            <person name="Jia N."/>
            <person name="Wang J."/>
            <person name="Shi W."/>
            <person name="Du L."/>
            <person name="Sun Y."/>
            <person name="Zhan W."/>
            <person name="Jiang J."/>
            <person name="Wang Q."/>
            <person name="Zhang B."/>
            <person name="Ji P."/>
            <person name="Sakyi L.B."/>
            <person name="Cui X."/>
            <person name="Yuan T."/>
            <person name="Jiang B."/>
            <person name="Yang W."/>
            <person name="Lam T.T.-Y."/>
            <person name="Chang Q."/>
            <person name="Ding S."/>
            <person name="Wang X."/>
            <person name="Zhu J."/>
            <person name="Ruan X."/>
            <person name="Zhao L."/>
            <person name="Wei J."/>
            <person name="Que T."/>
            <person name="Du C."/>
            <person name="Cheng J."/>
            <person name="Dai P."/>
            <person name="Han X."/>
            <person name="Huang E."/>
            <person name="Gao Y."/>
            <person name="Liu J."/>
            <person name="Shao H."/>
            <person name="Ye R."/>
            <person name="Li L."/>
            <person name="Wei W."/>
            <person name="Wang X."/>
            <person name="Wang C."/>
            <person name="Huo Q."/>
            <person name="Li W."/>
            <person name="Guo W."/>
            <person name="Chen H."/>
            <person name="Chen S."/>
            <person name="Zhou L."/>
            <person name="Zhou L."/>
            <person name="Ni X."/>
            <person name="Tian J."/>
            <person name="Zhou Y."/>
            <person name="Sheng Y."/>
            <person name="Liu T."/>
            <person name="Pan Y."/>
            <person name="Xia L."/>
            <person name="Li J."/>
            <person name="Zhao F."/>
            <person name="Cao W."/>
        </authorList>
    </citation>
    <scope>NUCLEOTIDE SEQUENCE</scope>
    <source>
        <strain evidence="3">Rsan-2018</strain>
        <tissue evidence="3">Larvae</tissue>
    </source>
</reference>
<keyword evidence="2" id="KW-1133">Transmembrane helix</keyword>
<keyword evidence="2" id="KW-0472">Membrane</keyword>
<feature type="region of interest" description="Disordered" evidence="1">
    <location>
        <begin position="1"/>
        <end position="53"/>
    </location>
</feature>
<evidence type="ECO:0000256" key="1">
    <source>
        <dbReference type="SAM" id="MobiDB-lite"/>
    </source>
</evidence>
<keyword evidence="4" id="KW-1185">Reference proteome</keyword>
<organism evidence="3 4">
    <name type="scientific">Rhipicephalus sanguineus</name>
    <name type="common">Brown dog tick</name>
    <name type="synonym">Ixodes sanguineus</name>
    <dbReference type="NCBI Taxonomy" id="34632"/>
    <lineage>
        <taxon>Eukaryota</taxon>
        <taxon>Metazoa</taxon>
        <taxon>Ecdysozoa</taxon>
        <taxon>Arthropoda</taxon>
        <taxon>Chelicerata</taxon>
        <taxon>Arachnida</taxon>
        <taxon>Acari</taxon>
        <taxon>Parasitiformes</taxon>
        <taxon>Ixodida</taxon>
        <taxon>Ixodoidea</taxon>
        <taxon>Ixodidae</taxon>
        <taxon>Rhipicephalinae</taxon>
        <taxon>Rhipicephalus</taxon>
        <taxon>Rhipicephalus</taxon>
    </lineage>
</organism>